<reference evidence="3" key="1">
    <citation type="journal article" date="2006" name="PLoS Biol.">
        <title>Macronuclear genome sequence of the ciliate Tetrahymena thermophila, a model eukaryote.</title>
        <authorList>
            <person name="Eisen J.A."/>
            <person name="Coyne R.S."/>
            <person name="Wu M."/>
            <person name="Wu D."/>
            <person name="Thiagarajan M."/>
            <person name="Wortman J.R."/>
            <person name="Badger J.H."/>
            <person name="Ren Q."/>
            <person name="Amedeo P."/>
            <person name="Jones K.M."/>
            <person name="Tallon L.J."/>
            <person name="Delcher A.L."/>
            <person name="Salzberg S.L."/>
            <person name="Silva J.C."/>
            <person name="Haas B.J."/>
            <person name="Majoros W.H."/>
            <person name="Farzad M."/>
            <person name="Carlton J.M."/>
            <person name="Smith R.K. Jr."/>
            <person name="Garg J."/>
            <person name="Pearlman R.E."/>
            <person name="Karrer K.M."/>
            <person name="Sun L."/>
            <person name="Manning G."/>
            <person name="Elde N.C."/>
            <person name="Turkewitz A.P."/>
            <person name="Asai D.J."/>
            <person name="Wilkes D.E."/>
            <person name="Wang Y."/>
            <person name="Cai H."/>
            <person name="Collins K."/>
            <person name="Stewart B.A."/>
            <person name="Lee S.R."/>
            <person name="Wilamowska K."/>
            <person name="Weinberg Z."/>
            <person name="Ruzzo W.L."/>
            <person name="Wloga D."/>
            <person name="Gaertig J."/>
            <person name="Frankel J."/>
            <person name="Tsao C.-C."/>
            <person name="Gorovsky M.A."/>
            <person name="Keeling P.J."/>
            <person name="Waller R.F."/>
            <person name="Patron N.J."/>
            <person name="Cherry J.M."/>
            <person name="Stover N.A."/>
            <person name="Krieger C.J."/>
            <person name="del Toro C."/>
            <person name="Ryder H.F."/>
            <person name="Williamson S.C."/>
            <person name="Barbeau R.A."/>
            <person name="Hamilton E.P."/>
            <person name="Orias E."/>
        </authorList>
    </citation>
    <scope>NUCLEOTIDE SEQUENCE [LARGE SCALE GENOMIC DNA]</scope>
    <source>
        <strain evidence="3">SB210</strain>
    </source>
</reference>
<dbReference type="AlphaFoldDB" id="W7X616"/>
<feature type="transmembrane region" description="Helical" evidence="1">
    <location>
        <begin position="223"/>
        <end position="244"/>
    </location>
</feature>
<feature type="transmembrane region" description="Helical" evidence="1">
    <location>
        <begin position="194"/>
        <end position="216"/>
    </location>
</feature>
<feature type="transmembrane region" description="Helical" evidence="1">
    <location>
        <begin position="338"/>
        <end position="363"/>
    </location>
</feature>
<dbReference type="GeneID" id="24440939"/>
<dbReference type="Proteomes" id="UP000009168">
    <property type="component" value="Unassembled WGS sequence"/>
</dbReference>
<feature type="transmembrane region" description="Helical" evidence="1">
    <location>
        <begin position="295"/>
        <end position="318"/>
    </location>
</feature>
<feature type="transmembrane region" description="Helical" evidence="1">
    <location>
        <begin position="98"/>
        <end position="119"/>
    </location>
</feature>
<accession>W7X616</accession>
<evidence type="ECO:0000256" key="1">
    <source>
        <dbReference type="SAM" id="Phobius"/>
    </source>
</evidence>
<protein>
    <submittedName>
        <fullName evidence="2">Transmembrane protein, putative</fullName>
    </submittedName>
</protein>
<dbReference type="RefSeq" id="XP_012654623.1">
    <property type="nucleotide sequence ID" value="XM_012799169.1"/>
</dbReference>
<evidence type="ECO:0000313" key="3">
    <source>
        <dbReference type="Proteomes" id="UP000009168"/>
    </source>
</evidence>
<keyword evidence="1 2" id="KW-0812">Transmembrane</keyword>
<proteinExistence type="predicted"/>
<feature type="transmembrane region" description="Helical" evidence="1">
    <location>
        <begin position="161"/>
        <end position="182"/>
    </location>
</feature>
<keyword evidence="1" id="KW-0472">Membrane</keyword>
<feature type="transmembrane region" description="Helical" evidence="1">
    <location>
        <begin position="131"/>
        <end position="154"/>
    </location>
</feature>
<dbReference type="InParanoid" id="W7X616"/>
<sequence>MQNQQQLQIRKLEQEQLSILYFFEQFQSFFRLNRMLKIEDKITIFKIATLVWIKTIQFLLVVLFFKFIQQTSYATYFLVFFGIDKVLRIIILYHRKIFIPLLILLVILQMEEVLTLYIYNRKDRQIVDMMYTQTVFINVLLIPQIIILFIWMYFSQNQQTLFIALPCILLLSFYINLVWVISFEFDLKEYLCTLLIFKELYCQGFQFVGFIGLIFCCRVINNYFFYLLILNLVLSLIMTLRFINSPLYTKGSKFEIFYYFLILFLAIFMNSGCDFRKIKQAFNVDSIKQFRVKNLNTFLVIRFVQTLYLLSIFIICISTDKPYSQNFKDHLQLDQNSFYMIVFVFSIASVAIQLKDIWILILIPYLNNKHQCFEIDDIDQLIELNNLQKSNQMNNYDLQFVSFFFPRDNSLIKQEHQKEFDFCLLFNFDQNIELIIPQVGERLPMIEDQYHHIVFFKRMIDIQSFQNYLEQFQITSFINQIQFDFHTNMQDLVQIIKLISSNSYEIIVKSENIPNSMVNLQLQQIQIKKFTILHYIAFDKNVMEFISINPFLAFYDLFEI</sequence>
<feature type="transmembrane region" description="Helical" evidence="1">
    <location>
        <begin position="73"/>
        <end position="91"/>
    </location>
</feature>
<name>W7X616_TETTS</name>
<keyword evidence="1" id="KW-1133">Transmembrane helix</keyword>
<organism evidence="2 3">
    <name type="scientific">Tetrahymena thermophila (strain SB210)</name>
    <dbReference type="NCBI Taxonomy" id="312017"/>
    <lineage>
        <taxon>Eukaryota</taxon>
        <taxon>Sar</taxon>
        <taxon>Alveolata</taxon>
        <taxon>Ciliophora</taxon>
        <taxon>Intramacronucleata</taxon>
        <taxon>Oligohymenophorea</taxon>
        <taxon>Hymenostomatida</taxon>
        <taxon>Tetrahymenina</taxon>
        <taxon>Tetrahymenidae</taxon>
        <taxon>Tetrahymena</taxon>
    </lineage>
</organism>
<gene>
    <name evidence="2" type="ORF">TTHERM_000857921</name>
</gene>
<feature type="transmembrane region" description="Helical" evidence="1">
    <location>
        <begin position="44"/>
        <end position="67"/>
    </location>
</feature>
<evidence type="ECO:0000313" key="2">
    <source>
        <dbReference type="EMBL" id="EWS72832.1"/>
    </source>
</evidence>
<keyword evidence="3" id="KW-1185">Reference proteome</keyword>
<feature type="transmembrane region" description="Helical" evidence="1">
    <location>
        <begin position="256"/>
        <end position="275"/>
    </location>
</feature>
<dbReference type="KEGG" id="tet:TTHERM_000857921"/>
<dbReference type="EMBL" id="GG662557">
    <property type="protein sequence ID" value="EWS72832.1"/>
    <property type="molecule type" value="Genomic_DNA"/>
</dbReference>